<dbReference type="InterPro" id="IPR036513">
    <property type="entry name" value="STAS_dom_sf"/>
</dbReference>
<dbReference type="PANTHER" id="PTHR33495:SF2">
    <property type="entry name" value="ANTI-SIGMA FACTOR ANTAGONIST TM_1081-RELATED"/>
    <property type="match status" value="1"/>
</dbReference>
<dbReference type="Pfam" id="PF01740">
    <property type="entry name" value="STAS"/>
    <property type="match status" value="1"/>
</dbReference>
<dbReference type="RefSeq" id="WP_184538333.1">
    <property type="nucleotide sequence ID" value="NZ_JACHJW010000001.1"/>
</dbReference>
<dbReference type="GO" id="GO:0043856">
    <property type="term" value="F:anti-sigma factor antagonist activity"/>
    <property type="evidence" value="ECO:0007669"/>
    <property type="project" value="InterPro"/>
</dbReference>
<dbReference type="Gene3D" id="3.30.750.24">
    <property type="entry name" value="STAS domain"/>
    <property type="match status" value="1"/>
</dbReference>
<sequence>MGESGDEFRIEVHVSDQMIVVRVAGEIDIANVDEFRSVLWMLPVHPATLRVDLSRVTLLSAAGVRALVGVHLRRRARAGQLVLCNPNSTVRRVLRATRVNRVIPIIGGNAASLDSTVRRPWPAAVPVPPSPRTAAERWWEPACVGRPAS</sequence>
<reference evidence="4 5" key="1">
    <citation type="submission" date="2020-08" db="EMBL/GenBank/DDBJ databases">
        <title>Sequencing the genomes of 1000 actinobacteria strains.</title>
        <authorList>
            <person name="Klenk H.-P."/>
        </authorList>
    </citation>
    <scope>NUCLEOTIDE SEQUENCE [LARGE SCALE GENOMIC DNA]</scope>
    <source>
        <strain evidence="4 5">DSM 45886</strain>
    </source>
</reference>
<comment type="similarity">
    <text evidence="1 2">Belongs to the anti-sigma-factor antagonist family.</text>
</comment>
<gene>
    <name evidence="4" type="ORF">FHR38_005978</name>
</gene>
<organism evidence="4 5">
    <name type="scientific">Micromonospora polyrhachis</name>
    <dbReference type="NCBI Taxonomy" id="1282883"/>
    <lineage>
        <taxon>Bacteria</taxon>
        <taxon>Bacillati</taxon>
        <taxon>Actinomycetota</taxon>
        <taxon>Actinomycetes</taxon>
        <taxon>Micromonosporales</taxon>
        <taxon>Micromonosporaceae</taxon>
        <taxon>Micromonospora</taxon>
    </lineage>
</organism>
<evidence type="ECO:0000256" key="1">
    <source>
        <dbReference type="ARBA" id="ARBA00009013"/>
    </source>
</evidence>
<dbReference type="NCBIfam" id="TIGR00377">
    <property type="entry name" value="ant_ant_sig"/>
    <property type="match status" value="1"/>
</dbReference>
<dbReference type="CDD" id="cd07043">
    <property type="entry name" value="STAS_anti-anti-sigma_factors"/>
    <property type="match status" value="1"/>
</dbReference>
<evidence type="ECO:0000259" key="3">
    <source>
        <dbReference type="PROSITE" id="PS50801"/>
    </source>
</evidence>
<evidence type="ECO:0000313" key="5">
    <source>
        <dbReference type="Proteomes" id="UP000578819"/>
    </source>
</evidence>
<name>A0A7W7SWG0_9ACTN</name>
<comment type="caution">
    <text evidence="4">The sequence shown here is derived from an EMBL/GenBank/DDBJ whole genome shotgun (WGS) entry which is preliminary data.</text>
</comment>
<dbReference type="InterPro" id="IPR003658">
    <property type="entry name" value="Anti-sigma_ant"/>
</dbReference>
<feature type="domain" description="STAS" evidence="3">
    <location>
        <begin position="8"/>
        <end position="103"/>
    </location>
</feature>
<dbReference type="AlphaFoldDB" id="A0A7W7SWG0"/>
<accession>A0A7W7SWG0</accession>
<dbReference type="Proteomes" id="UP000578819">
    <property type="component" value="Unassembled WGS sequence"/>
</dbReference>
<dbReference type="EMBL" id="JACHJW010000001">
    <property type="protein sequence ID" value="MBB4962245.1"/>
    <property type="molecule type" value="Genomic_DNA"/>
</dbReference>
<keyword evidence="5" id="KW-1185">Reference proteome</keyword>
<protein>
    <recommendedName>
        <fullName evidence="2">Anti-sigma factor antagonist</fullName>
    </recommendedName>
</protein>
<dbReference type="InterPro" id="IPR002645">
    <property type="entry name" value="STAS_dom"/>
</dbReference>
<evidence type="ECO:0000256" key="2">
    <source>
        <dbReference type="RuleBase" id="RU003749"/>
    </source>
</evidence>
<dbReference type="PROSITE" id="PS50801">
    <property type="entry name" value="STAS"/>
    <property type="match status" value="1"/>
</dbReference>
<proteinExistence type="inferred from homology"/>
<dbReference type="PANTHER" id="PTHR33495">
    <property type="entry name" value="ANTI-SIGMA FACTOR ANTAGONIST TM_1081-RELATED-RELATED"/>
    <property type="match status" value="1"/>
</dbReference>
<evidence type="ECO:0000313" key="4">
    <source>
        <dbReference type="EMBL" id="MBB4962245.1"/>
    </source>
</evidence>
<dbReference type="SUPFAM" id="SSF52091">
    <property type="entry name" value="SpoIIaa-like"/>
    <property type="match status" value="1"/>
</dbReference>